<dbReference type="EMBL" id="RJJE01000009">
    <property type="protein sequence ID" value="RNI30274.1"/>
    <property type="molecule type" value="Genomic_DNA"/>
</dbReference>
<reference evidence="3 4" key="1">
    <citation type="submission" date="2018-11" db="EMBL/GenBank/DDBJ databases">
        <title>Rufibacter latericius sp. nov., isolated from water in Baiyang Lake.</title>
        <authorList>
            <person name="Yang Y."/>
        </authorList>
    </citation>
    <scope>NUCLEOTIDE SEQUENCE [LARGE SCALE GENOMIC DNA]</scope>
    <source>
        <strain evidence="3 4">MCC P1</strain>
    </source>
</reference>
<proteinExistence type="predicted"/>
<name>A0A3M9MXL1_9BACT</name>
<dbReference type="AlphaFoldDB" id="A0A3M9MXL1"/>
<evidence type="ECO:0000313" key="4">
    <source>
        <dbReference type="Proteomes" id="UP000271010"/>
    </source>
</evidence>
<dbReference type="OrthoDB" id="7340239at2"/>
<evidence type="ECO:0000259" key="2">
    <source>
        <dbReference type="Pfam" id="PF07007"/>
    </source>
</evidence>
<dbReference type="Gene3D" id="1.20.1270.180">
    <property type="match status" value="1"/>
</dbReference>
<organism evidence="3 4">
    <name type="scientific">Rufibacter immobilis</name>
    <dbReference type="NCBI Taxonomy" id="1348778"/>
    <lineage>
        <taxon>Bacteria</taxon>
        <taxon>Pseudomonadati</taxon>
        <taxon>Bacteroidota</taxon>
        <taxon>Cytophagia</taxon>
        <taxon>Cytophagales</taxon>
        <taxon>Hymenobacteraceae</taxon>
        <taxon>Rufibacter</taxon>
    </lineage>
</organism>
<keyword evidence="1" id="KW-0732">Signal</keyword>
<feature type="signal peptide" evidence="1">
    <location>
        <begin position="1"/>
        <end position="23"/>
    </location>
</feature>
<evidence type="ECO:0000256" key="1">
    <source>
        <dbReference type="SAM" id="SignalP"/>
    </source>
</evidence>
<keyword evidence="4" id="KW-1185">Reference proteome</keyword>
<comment type="caution">
    <text evidence="3">The sequence shown here is derived from an EMBL/GenBank/DDBJ whole genome shotgun (WGS) entry which is preliminary data.</text>
</comment>
<dbReference type="PANTHER" id="PTHR39176:SF1">
    <property type="entry name" value="PERIPLASMIC PROTEIN"/>
    <property type="match status" value="1"/>
</dbReference>
<dbReference type="InterPro" id="IPR009739">
    <property type="entry name" value="LprI-like_N"/>
</dbReference>
<evidence type="ECO:0000313" key="3">
    <source>
        <dbReference type="EMBL" id="RNI30274.1"/>
    </source>
</evidence>
<accession>A0A3M9MXL1</accession>
<dbReference type="PANTHER" id="PTHR39176">
    <property type="entry name" value="PERIPLASMIC PROTEIN-RELATED"/>
    <property type="match status" value="1"/>
</dbReference>
<feature type="chain" id="PRO_5018264004" evidence="1">
    <location>
        <begin position="24"/>
        <end position="144"/>
    </location>
</feature>
<sequence length="144" mass="15869">MARGFLSCFFVLVSILGAGSAAAQQNGTPNPIDVRMAQCLDKKENQTTAGMCDCVYTALAAWDKKLNTDYKSLLAQLPPAAKGKLIAAQRQWLAFKEKELELIGATYGNAQGTMWQPVRANKIMDLTKQRALELEELLVTLKEF</sequence>
<dbReference type="Pfam" id="PF07007">
    <property type="entry name" value="LprI"/>
    <property type="match status" value="1"/>
</dbReference>
<dbReference type="RefSeq" id="WP_123133351.1">
    <property type="nucleotide sequence ID" value="NZ_JBHMAD010000001.1"/>
</dbReference>
<feature type="domain" description="Lysozyme inhibitor LprI-like N-terminal" evidence="2">
    <location>
        <begin position="39"/>
        <end position="134"/>
    </location>
</feature>
<dbReference type="Proteomes" id="UP000271010">
    <property type="component" value="Unassembled WGS sequence"/>
</dbReference>
<protein>
    <submittedName>
        <fullName evidence="3">DUF1311 domain-containing protein</fullName>
    </submittedName>
</protein>
<gene>
    <name evidence="3" type="ORF">EFA69_12355</name>
</gene>